<dbReference type="PRINTS" id="PR00797">
    <property type="entry name" value="STREPTOPAIN"/>
</dbReference>
<evidence type="ECO:0000256" key="2">
    <source>
        <dbReference type="ARBA" id="ARBA00022670"/>
    </source>
</evidence>
<keyword evidence="3 6" id="KW-0732">Signal</keyword>
<dbReference type="RefSeq" id="WP_263050743.1">
    <property type="nucleotide sequence ID" value="NZ_CP106735.1"/>
</dbReference>
<organism evidence="9 10">
    <name type="scientific">Reichenbachiella carrageenanivorans</name>
    <dbReference type="NCBI Taxonomy" id="2979869"/>
    <lineage>
        <taxon>Bacteria</taxon>
        <taxon>Pseudomonadati</taxon>
        <taxon>Bacteroidota</taxon>
        <taxon>Cytophagia</taxon>
        <taxon>Cytophagales</taxon>
        <taxon>Reichenbachiellaceae</taxon>
        <taxon>Reichenbachiella</taxon>
    </lineage>
</organism>
<dbReference type="Pfam" id="PF01640">
    <property type="entry name" value="Peptidase_C10"/>
    <property type="match status" value="1"/>
</dbReference>
<evidence type="ECO:0000256" key="4">
    <source>
        <dbReference type="ARBA" id="ARBA00022801"/>
    </source>
</evidence>
<dbReference type="GO" id="GO:0006508">
    <property type="term" value="P:proteolysis"/>
    <property type="evidence" value="ECO:0007669"/>
    <property type="project" value="UniProtKB-KW"/>
</dbReference>
<feature type="chain" id="PRO_5045386441" evidence="6">
    <location>
        <begin position="20"/>
        <end position="871"/>
    </location>
</feature>
<keyword evidence="2 9" id="KW-0645">Protease</keyword>
<feature type="signal peptide" evidence="6">
    <location>
        <begin position="1"/>
        <end position="19"/>
    </location>
</feature>
<accession>A0ABY6CZ63</accession>
<name>A0ABY6CZ63_9BACT</name>
<reference evidence="9" key="1">
    <citation type="submission" date="2022-10" db="EMBL/GenBank/DDBJ databases">
        <title>Comparative genomics and taxonomic characterization of three novel marine species of genus Reichenbachiella exhibiting antioxidant and polysaccharide degradation activities.</title>
        <authorList>
            <person name="Muhammad N."/>
            <person name="Lee Y.-J."/>
            <person name="Ko J."/>
            <person name="Kim S.-G."/>
        </authorList>
    </citation>
    <scope>NUCLEOTIDE SEQUENCE</scope>
    <source>
        <strain evidence="9">Wsw4-B4</strain>
    </source>
</reference>
<dbReference type="SUPFAM" id="SSF54001">
    <property type="entry name" value="Cysteine proteinases"/>
    <property type="match status" value="1"/>
</dbReference>
<feature type="domain" description="Secretion system C-terminal sorting" evidence="8">
    <location>
        <begin position="798"/>
        <end position="870"/>
    </location>
</feature>
<dbReference type="NCBIfam" id="TIGR04183">
    <property type="entry name" value="Por_Secre_tail"/>
    <property type="match status" value="1"/>
</dbReference>
<dbReference type="Pfam" id="PF13734">
    <property type="entry name" value="Inhibitor_I69"/>
    <property type="match status" value="1"/>
</dbReference>
<dbReference type="CDD" id="cd02795">
    <property type="entry name" value="CBM6-CBM35-CBM36_like"/>
    <property type="match status" value="1"/>
</dbReference>
<evidence type="ECO:0000256" key="6">
    <source>
        <dbReference type="SAM" id="SignalP"/>
    </source>
</evidence>
<evidence type="ECO:0000256" key="5">
    <source>
        <dbReference type="ARBA" id="ARBA00022807"/>
    </source>
</evidence>
<dbReference type="Gene3D" id="3.90.70.50">
    <property type="entry name" value="Peptidase C10, streptopain"/>
    <property type="match status" value="1"/>
</dbReference>
<dbReference type="InterPro" id="IPR044934">
    <property type="entry name" value="Streptopain_sf"/>
</dbReference>
<evidence type="ECO:0000259" key="8">
    <source>
        <dbReference type="Pfam" id="PF18962"/>
    </source>
</evidence>
<keyword evidence="10" id="KW-1185">Reference proteome</keyword>
<dbReference type="InterPro" id="IPR025896">
    <property type="entry name" value="Spi_Prtas-inh"/>
</dbReference>
<proteinExistence type="inferred from homology"/>
<sequence>MTKLKILILLLLLTVTGFAKQIDEPTAKAVATNFLTGLTSNSSGRIATQNLNLVLAYPTASTNSNARLSSPTNNPYFIYNFGETGFIIVSNEDAALPILGYSFEGTYSENKVFPQLAKWLETYKKQIRFIQANDIEPTQEVTSRWESLLKDASSSARVSETNSVDPLIETKWDQSPYVNAKCPYDAQYQELTVTGCPATAMAQIMKYWKYPAKGIGFHSYNHEKYGTLSANFSSTYYDWESMPNTINSTNDAVATLMYHCGVAVEMQYNVASEGGSGSYVIIPGYPEEQTVQHGLITYFGYDKESIQGLYRADYSDNDWKNLLKEELDAGRPIQYAGFGQGGHTWVCDGYDNNDFFHMNWGWGGQLDGYYLLDALTPGSGGIGSGAGSYNENQQALIGIKPPDAAQTYELEIYDDVVSNKSTIAYGEDFEISTDILNDGNNTFNGDYGAAVFDENDVFVDFIEIISSVSLEPGFHYTNGLTFSTDGLLTMLPGEYRVYIFYRPTGGNWVGMKADFWDFLTSDYVDIEVVNVNIISLYSTIDVLTENLYNEGTLSVKLDVANYSAEEFTGILDVSLYNLEGEFVATIEEKTGVTLCSQCHFTDGLTFTTTSLNVPPGTYLLALLHQWDGYDYEITGSSSSFINPFKVILQVPPLDPDNYENNDEFEDAHSLAANFSGNDLSISTNGSNIHVGSDWDFYSVQLDDGFDYSIDIRLHDSYNSGNGNEYTVDGLFLYSFDGENWSEAYDDLLPTSITSEGDKTLTIVVSPYFLGERGTYQLDIDLERSMVLGTDQNQDVFTIYPNPASDRFKVRLGTGSDKIDRMEIINLQGQVIMHNENVSNETELPISNLSSGTYFVRANYNGITETKKLLVK</sequence>
<evidence type="ECO:0000313" key="10">
    <source>
        <dbReference type="Proteomes" id="UP001062165"/>
    </source>
</evidence>
<keyword evidence="5" id="KW-0788">Thiol protease</keyword>
<evidence type="ECO:0000256" key="1">
    <source>
        <dbReference type="ARBA" id="ARBA00009693"/>
    </source>
</evidence>
<feature type="domain" description="Spi protease inhibitor" evidence="7">
    <location>
        <begin position="19"/>
        <end position="127"/>
    </location>
</feature>
<dbReference type="Proteomes" id="UP001062165">
    <property type="component" value="Chromosome"/>
</dbReference>
<dbReference type="Pfam" id="PF18962">
    <property type="entry name" value="Por_Secre_tail"/>
    <property type="match status" value="1"/>
</dbReference>
<dbReference type="InterPro" id="IPR000200">
    <property type="entry name" value="Peptidase_C10"/>
</dbReference>
<comment type="similarity">
    <text evidence="1">Belongs to the peptidase C10 family.</text>
</comment>
<dbReference type="InterPro" id="IPR038765">
    <property type="entry name" value="Papain-like_cys_pep_sf"/>
</dbReference>
<evidence type="ECO:0000313" key="9">
    <source>
        <dbReference type="EMBL" id="UXX78999.1"/>
    </source>
</evidence>
<dbReference type="EMBL" id="CP106735">
    <property type="protein sequence ID" value="UXX78999.1"/>
    <property type="molecule type" value="Genomic_DNA"/>
</dbReference>
<protein>
    <submittedName>
        <fullName evidence="9">Thiol protease/hemagglutinin PrtT</fullName>
    </submittedName>
</protein>
<dbReference type="GO" id="GO:0008233">
    <property type="term" value="F:peptidase activity"/>
    <property type="evidence" value="ECO:0007669"/>
    <property type="project" value="UniProtKB-KW"/>
</dbReference>
<keyword evidence="4" id="KW-0378">Hydrolase</keyword>
<evidence type="ECO:0000256" key="3">
    <source>
        <dbReference type="ARBA" id="ARBA00022729"/>
    </source>
</evidence>
<dbReference type="InterPro" id="IPR026444">
    <property type="entry name" value="Secre_tail"/>
</dbReference>
<evidence type="ECO:0000259" key="7">
    <source>
        <dbReference type="Pfam" id="PF13734"/>
    </source>
</evidence>
<gene>
    <name evidence="9" type="ORF">N7E81_16720</name>
</gene>